<keyword evidence="3 8" id="KW-0028">Amino-acid biosynthesis</keyword>
<dbReference type="InterPro" id="IPR036291">
    <property type="entry name" value="NAD(P)-bd_dom_sf"/>
</dbReference>
<evidence type="ECO:0000313" key="12">
    <source>
        <dbReference type="EMBL" id="MBB5349187.1"/>
    </source>
</evidence>
<dbReference type="InterPro" id="IPR022893">
    <property type="entry name" value="Shikimate_DH_fam"/>
</dbReference>
<evidence type="ECO:0000256" key="1">
    <source>
        <dbReference type="ARBA" id="ARBA00004871"/>
    </source>
</evidence>
<gene>
    <name evidence="8" type="primary">aroE</name>
    <name evidence="12" type="ORF">HNQ81_002938</name>
</gene>
<dbReference type="HAMAP" id="MF_00222">
    <property type="entry name" value="Shikimate_DH_AroE"/>
    <property type="match status" value="1"/>
</dbReference>
<reference evidence="12 13" key="1">
    <citation type="submission" date="2020-08" db="EMBL/GenBank/DDBJ databases">
        <title>Genomic Encyclopedia of Type Strains, Phase IV (KMG-IV): sequencing the most valuable type-strain genomes for metagenomic binning, comparative biology and taxonomic classification.</title>
        <authorList>
            <person name="Goeker M."/>
        </authorList>
    </citation>
    <scope>NUCLEOTIDE SEQUENCE [LARGE SCALE GENOMIC DNA]</scope>
    <source>
        <strain evidence="12 13">DSM 28570</strain>
    </source>
</reference>
<evidence type="ECO:0000256" key="2">
    <source>
        <dbReference type="ARBA" id="ARBA00012962"/>
    </source>
</evidence>
<evidence type="ECO:0000256" key="6">
    <source>
        <dbReference type="ARBA" id="ARBA00023141"/>
    </source>
</evidence>
<feature type="binding site" evidence="8">
    <location>
        <position position="110"/>
    </location>
    <ligand>
        <name>shikimate</name>
        <dbReference type="ChEBI" id="CHEBI:36208"/>
    </ligand>
</feature>
<feature type="active site" description="Proton acceptor" evidence="8">
    <location>
        <position position="70"/>
    </location>
</feature>
<dbReference type="RefSeq" id="WP_183351992.1">
    <property type="nucleotide sequence ID" value="NZ_JACHEO010000020.1"/>
</dbReference>
<comment type="subunit">
    <text evidence="8">Homodimer.</text>
</comment>
<dbReference type="UniPathway" id="UPA00053">
    <property type="reaction ID" value="UER00087"/>
</dbReference>
<keyword evidence="13" id="KW-1185">Reference proteome</keyword>
<evidence type="ECO:0000256" key="4">
    <source>
        <dbReference type="ARBA" id="ARBA00022857"/>
    </source>
</evidence>
<feature type="binding site" evidence="8">
    <location>
        <begin position="133"/>
        <end position="137"/>
    </location>
    <ligand>
        <name>NADP(+)</name>
        <dbReference type="ChEBI" id="CHEBI:58349"/>
    </ligand>
</feature>
<dbReference type="CDD" id="cd01065">
    <property type="entry name" value="NAD_bind_Shikimate_DH"/>
    <property type="match status" value="1"/>
</dbReference>
<evidence type="ECO:0000256" key="5">
    <source>
        <dbReference type="ARBA" id="ARBA00023002"/>
    </source>
</evidence>
<dbReference type="PANTHER" id="PTHR21089">
    <property type="entry name" value="SHIKIMATE DEHYDROGENASE"/>
    <property type="match status" value="1"/>
</dbReference>
<dbReference type="SUPFAM" id="SSF51735">
    <property type="entry name" value="NAD(P)-binding Rossmann-fold domains"/>
    <property type="match status" value="1"/>
</dbReference>
<evidence type="ECO:0000256" key="3">
    <source>
        <dbReference type="ARBA" id="ARBA00022605"/>
    </source>
</evidence>
<dbReference type="GO" id="GO:0009073">
    <property type="term" value="P:aromatic amino acid family biosynthetic process"/>
    <property type="evidence" value="ECO:0007669"/>
    <property type="project" value="UniProtKB-KW"/>
</dbReference>
<comment type="pathway">
    <text evidence="1 8">Metabolic intermediate biosynthesis; chorismate biosynthesis; chorismate from D-erythrose 4-phosphate and phosphoenolpyruvate: step 4/7.</text>
</comment>
<keyword evidence="4 8" id="KW-0521">NADP</keyword>
<keyword evidence="6 8" id="KW-0057">Aromatic amino acid biosynthesis</keyword>
<dbReference type="Proteomes" id="UP000539642">
    <property type="component" value="Unassembled WGS sequence"/>
</dbReference>
<comment type="caution">
    <text evidence="8">Lacks conserved residue(s) required for the propagation of feature annotation.</text>
</comment>
<proteinExistence type="inferred from homology"/>
<feature type="binding site" evidence="8">
    <location>
        <position position="218"/>
    </location>
    <ligand>
        <name>NADP(+)</name>
        <dbReference type="ChEBI" id="CHEBI:58349"/>
    </ligand>
</feature>
<dbReference type="InterPro" id="IPR041121">
    <property type="entry name" value="SDH_C"/>
</dbReference>
<dbReference type="PANTHER" id="PTHR21089:SF1">
    <property type="entry name" value="BIFUNCTIONAL 3-DEHYDROQUINATE DEHYDRATASE_SHIKIMATE DEHYDROGENASE, CHLOROPLASTIC"/>
    <property type="match status" value="1"/>
</dbReference>
<feature type="binding site" evidence="8">
    <location>
        <position position="220"/>
    </location>
    <ligand>
        <name>shikimate</name>
        <dbReference type="ChEBI" id="CHEBI:36208"/>
    </ligand>
</feature>
<name>A0A840USJ8_9BACT</name>
<dbReference type="Pfam" id="PF08501">
    <property type="entry name" value="Shikimate_dh_N"/>
    <property type="match status" value="1"/>
</dbReference>
<keyword evidence="5 8" id="KW-0560">Oxidoreductase</keyword>
<protein>
    <recommendedName>
        <fullName evidence="2 8">Shikimate dehydrogenase (NADP(+))</fullName>
        <shortName evidence="8">SDH</shortName>
        <ecNumber evidence="2 8">1.1.1.25</ecNumber>
    </recommendedName>
</protein>
<evidence type="ECO:0000259" key="9">
    <source>
        <dbReference type="Pfam" id="PF01488"/>
    </source>
</evidence>
<dbReference type="GO" id="GO:0019632">
    <property type="term" value="P:shikimate metabolic process"/>
    <property type="evidence" value="ECO:0007669"/>
    <property type="project" value="InterPro"/>
</dbReference>
<evidence type="ECO:0000259" key="10">
    <source>
        <dbReference type="Pfam" id="PF08501"/>
    </source>
</evidence>
<comment type="function">
    <text evidence="8">Involved in the biosynthesis of the chorismate, which leads to the biosynthesis of aromatic amino acids. Catalyzes the reversible NADPH linked reduction of 3-dehydroshikimate (DHSA) to yield shikimate (SA).</text>
</comment>
<dbReference type="InterPro" id="IPR011342">
    <property type="entry name" value="Shikimate_DH"/>
</dbReference>
<evidence type="ECO:0000313" key="13">
    <source>
        <dbReference type="Proteomes" id="UP000539642"/>
    </source>
</evidence>
<feature type="binding site" evidence="8">
    <location>
        <position position="66"/>
    </location>
    <ligand>
        <name>shikimate</name>
        <dbReference type="ChEBI" id="CHEBI:36208"/>
    </ligand>
</feature>
<feature type="domain" description="Quinate/shikimate 5-dehydrogenase/glutamyl-tRNA reductase" evidence="9">
    <location>
        <begin position="121"/>
        <end position="192"/>
    </location>
</feature>
<dbReference type="GO" id="GO:0009423">
    <property type="term" value="P:chorismate biosynthetic process"/>
    <property type="evidence" value="ECO:0007669"/>
    <property type="project" value="UniProtKB-UniRule"/>
</dbReference>
<dbReference type="GO" id="GO:0050661">
    <property type="term" value="F:NADP binding"/>
    <property type="evidence" value="ECO:0007669"/>
    <property type="project" value="InterPro"/>
</dbReference>
<sequence length="279" mass="29740">MAEINGKSEVYGIVGNPVGHSLSPLMHNAAFAALSENRVYVAFQVDDIVDAVKGIRALNIRGVSVTIPHKESIIPCLDAVDPVALKIGAVNTVNVVGQGEAKLLCGSNTDWVGANRALSNHIELQGRHVMLLGAGGSARALAFGLMEAGARVSICSRTEARGRKLAADLRCPWHSLTDIEQLAGDVLVNATSVGMGPKSDESLLPSGHLKNFAVVMDIVYSPFETRLLRDAREAGCKVVYGLEMLLYQGVAQFELWTGQAAPVELMQKVLWRATGNSAQ</sequence>
<feature type="binding site" evidence="8">
    <location>
        <position position="241"/>
    </location>
    <ligand>
        <name>NADP(+)</name>
        <dbReference type="ChEBI" id="CHEBI:58349"/>
    </ligand>
</feature>
<feature type="binding site" evidence="8">
    <location>
        <position position="91"/>
    </location>
    <ligand>
        <name>shikimate</name>
        <dbReference type="ChEBI" id="CHEBI:36208"/>
    </ligand>
</feature>
<comment type="catalytic activity">
    <reaction evidence="7 8">
        <text>shikimate + NADP(+) = 3-dehydroshikimate + NADPH + H(+)</text>
        <dbReference type="Rhea" id="RHEA:17737"/>
        <dbReference type="ChEBI" id="CHEBI:15378"/>
        <dbReference type="ChEBI" id="CHEBI:16630"/>
        <dbReference type="ChEBI" id="CHEBI:36208"/>
        <dbReference type="ChEBI" id="CHEBI:57783"/>
        <dbReference type="ChEBI" id="CHEBI:58349"/>
        <dbReference type="EC" id="1.1.1.25"/>
    </reaction>
</comment>
<feature type="binding site" evidence="8">
    <location>
        <position position="248"/>
    </location>
    <ligand>
        <name>shikimate</name>
        <dbReference type="ChEBI" id="CHEBI:36208"/>
    </ligand>
</feature>
<dbReference type="InterPro" id="IPR013708">
    <property type="entry name" value="Shikimate_DH-bd_N"/>
</dbReference>
<dbReference type="GO" id="GO:0008652">
    <property type="term" value="P:amino acid biosynthetic process"/>
    <property type="evidence" value="ECO:0007669"/>
    <property type="project" value="UniProtKB-KW"/>
</dbReference>
<dbReference type="Pfam" id="PF18317">
    <property type="entry name" value="SDH_C"/>
    <property type="match status" value="1"/>
</dbReference>
<feature type="domain" description="Shikimate dehydrogenase substrate binding N-terminal" evidence="10">
    <location>
        <begin position="13"/>
        <end position="93"/>
    </location>
</feature>
<dbReference type="GO" id="GO:0004764">
    <property type="term" value="F:shikimate 3-dehydrogenase (NADP+) activity"/>
    <property type="evidence" value="ECO:0007669"/>
    <property type="project" value="UniProtKB-UniRule"/>
</dbReference>
<feature type="domain" description="SDH C-terminal" evidence="11">
    <location>
        <begin position="241"/>
        <end position="270"/>
    </location>
</feature>
<dbReference type="Gene3D" id="3.40.50.720">
    <property type="entry name" value="NAD(P)-binding Rossmann-like Domain"/>
    <property type="match status" value="1"/>
</dbReference>
<dbReference type="NCBIfam" id="TIGR00507">
    <property type="entry name" value="aroE"/>
    <property type="match status" value="1"/>
</dbReference>
<feature type="binding site" evidence="8">
    <location>
        <begin position="21"/>
        <end position="23"/>
    </location>
    <ligand>
        <name>shikimate</name>
        <dbReference type="ChEBI" id="CHEBI:36208"/>
    </ligand>
</feature>
<accession>A0A840USJ8</accession>
<comment type="caution">
    <text evidence="12">The sequence shown here is derived from an EMBL/GenBank/DDBJ whole genome shotgun (WGS) entry which is preliminary data.</text>
</comment>
<dbReference type="EMBL" id="JACHEO010000020">
    <property type="protein sequence ID" value="MBB5349187.1"/>
    <property type="molecule type" value="Genomic_DNA"/>
</dbReference>
<dbReference type="AlphaFoldDB" id="A0A840USJ8"/>
<evidence type="ECO:0000256" key="7">
    <source>
        <dbReference type="ARBA" id="ARBA00049442"/>
    </source>
</evidence>
<dbReference type="Pfam" id="PF01488">
    <property type="entry name" value="Shikimate_DH"/>
    <property type="match status" value="1"/>
</dbReference>
<dbReference type="EC" id="1.1.1.25" evidence="2 8"/>
<evidence type="ECO:0000256" key="8">
    <source>
        <dbReference type="HAMAP-Rule" id="MF_00222"/>
    </source>
</evidence>
<comment type="similarity">
    <text evidence="8">Belongs to the shikimate dehydrogenase family.</text>
</comment>
<evidence type="ECO:0000259" key="11">
    <source>
        <dbReference type="Pfam" id="PF18317"/>
    </source>
</evidence>
<dbReference type="SUPFAM" id="SSF53223">
    <property type="entry name" value="Aminoacid dehydrogenase-like, N-terminal domain"/>
    <property type="match status" value="1"/>
</dbReference>
<organism evidence="12 13">
    <name type="scientific">Desulfoprunum benzoelyticum</name>
    <dbReference type="NCBI Taxonomy" id="1506996"/>
    <lineage>
        <taxon>Bacteria</taxon>
        <taxon>Pseudomonadati</taxon>
        <taxon>Thermodesulfobacteriota</taxon>
        <taxon>Desulfobulbia</taxon>
        <taxon>Desulfobulbales</taxon>
        <taxon>Desulfobulbaceae</taxon>
        <taxon>Desulfoprunum</taxon>
    </lineage>
</organism>
<dbReference type="InterPro" id="IPR006151">
    <property type="entry name" value="Shikm_DH/Glu-tRNA_Rdtase"/>
</dbReference>
<dbReference type="Gene3D" id="3.40.50.10860">
    <property type="entry name" value="Leucine Dehydrogenase, chain A, domain 1"/>
    <property type="match status" value="1"/>
</dbReference>
<dbReference type="NCBIfam" id="NF001319">
    <property type="entry name" value="PRK00258.3-3"/>
    <property type="match status" value="1"/>
</dbReference>
<dbReference type="InterPro" id="IPR046346">
    <property type="entry name" value="Aminoacid_DH-like_N_sf"/>
</dbReference>